<dbReference type="EMBL" id="LSZQ01000011">
    <property type="protein sequence ID" value="KXU37869.1"/>
    <property type="molecule type" value="Genomic_DNA"/>
</dbReference>
<evidence type="ECO:0000256" key="4">
    <source>
        <dbReference type="ARBA" id="ARBA00022692"/>
    </source>
</evidence>
<reference evidence="11" key="1">
    <citation type="submission" date="2016-02" db="EMBL/GenBank/DDBJ databases">
        <authorList>
            <person name="Sanders J.G."/>
            <person name="Lin J.Y."/>
            <person name="Wertz J.T."/>
            <person name="Russell J.A."/>
            <person name="Moreau C.S."/>
            <person name="Powell S."/>
        </authorList>
    </citation>
    <scope>NUCLEOTIDE SEQUENCE [LARGE SCALE GENOMIC DNA]</scope>
    <source>
        <strain evidence="11">CAG34</strain>
    </source>
</reference>
<feature type="transmembrane region" description="Helical" evidence="7">
    <location>
        <begin position="258"/>
        <end position="280"/>
    </location>
</feature>
<evidence type="ECO:0000256" key="7">
    <source>
        <dbReference type="RuleBase" id="RU363032"/>
    </source>
</evidence>
<evidence type="ECO:0000313" key="11">
    <source>
        <dbReference type="Proteomes" id="UP000070058"/>
    </source>
</evidence>
<keyword evidence="6 7" id="KW-0472">Membrane</keyword>
<keyword evidence="11" id="KW-1185">Reference proteome</keyword>
<feature type="transmembrane region" description="Helical" evidence="7">
    <location>
        <begin position="155"/>
        <end position="175"/>
    </location>
</feature>
<gene>
    <name evidence="10" type="ORF">AXK11_01570</name>
</gene>
<feature type="domain" description="ABC transmembrane type-1" evidence="9">
    <location>
        <begin position="84"/>
        <end position="275"/>
    </location>
</feature>
<feature type="transmembrane region" description="Helical" evidence="7">
    <location>
        <begin position="119"/>
        <end position="143"/>
    </location>
</feature>
<dbReference type="InterPro" id="IPR035906">
    <property type="entry name" value="MetI-like_sf"/>
</dbReference>
<evidence type="ECO:0000256" key="5">
    <source>
        <dbReference type="ARBA" id="ARBA00022989"/>
    </source>
</evidence>
<keyword evidence="4 7" id="KW-0812">Transmembrane</keyword>
<organism evidence="10 11">
    <name type="scientific">Cephaloticoccus primus</name>
    <dbReference type="NCBI Taxonomy" id="1548207"/>
    <lineage>
        <taxon>Bacteria</taxon>
        <taxon>Pseudomonadati</taxon>
        <taxon>Verrucomicrobiota</taxon>
        <taxon>Opitutia</taxon>
        <taxon>Opitutales</taxon>
        <taxon>Opitutaceae</taxon>
        <taxon>Cephaloticoccus</taxon>
    </lineage>
</organism>
<evidence type="ECO:0000256" key="6">
    <source>
        <dbReference type="ARBA" id="ARBA00023136"/>
    </source>
</evidence>
<proteinExistence type="inferred from homology"/>
<evidence type="ECO:0000256" key="1">
    <source>
        <dbReference type="ARBA" id="ARBA00004651"/>
    </source>
</evidence>
<dbReference type="InterPro" id="IPR000515">
    <property type="entry name" value="MetI-like"/>
</dbReference>
<keyword evidence="3" id="KW-1003">Cell membrane</keyword>
<dbReference type="CDD" id="cd06261">
    <property type="entry name" value="TM_PBP2"/>
    <property type="match status" value="1"/>
</dbReference>
<dbReference type="PANTHER" id="PTHR43744">
    <property type="entry name" value="ABC TRANSPORTER PERMEASE PROTEIN MG189-RELATED-RELATED"/>
    <property type="match status" value="1"/>
</dbReference>
<comment type="subcellular location">
    <subcellularLocation>
        <location evidence="1 7">Cell membrane</location>
        <topology evidence="1 7">Multi-pass membrane protein</topology>
    </subcellularLocation>
</comment>
<feature type="transmembrane region" description="Helical" evidence="7">
    <location>
        <begin position="88"/>
        <end position="110"/>
    </location>
</feature>
<comment type="similarity">
    <text evidence="7">Belongs to the binding-protein-dependent transport system permease family.</text>
</comment>
<feature type="compositionally biased region" description="Low complexity" evidence="8">
    <location>
        <begin position="1"/>
        <end position="16"/>
    </location>
</feature>
<dbReference type="Gene3D" id="1.10.3720.10">
    <property type="entry name" value="MetI-like"/>
    <property type="match status" value="1"/>
</dbReference>
<evidence type="ECO:0000256" key="8">
    <source>
        <dbReference type="SAM" id="MobiDB-lite"/>
    </source>
</evidence>
<dbReference type="GO" id="GO:0055085">
    <property type="term" value="P:transmembrane transport"/>
    <property type="evidence" value="ECO:0007669"/>
    <property type="project" value="InterPro"/>
</dbReference>
<dbReference type="STRING" id="1548207.AXK11_01570"/>
<dbReference type="GO" id="GO:0005886">
    <property type="term" value="C:plasma membrane"/>
    <property type="evidence" value="ECO:0007669"/>
    <property type="project" value="UniProtKB-SubCell"/>
</dbReference>
<feature type="transmembrane region" description="Helical" evidence="7">
    <location>
        <begin position="28"/>
        <end position="45"/>
    </location>
</feature>
<dbReference type="PANTHER" id="PTHR43744:SF12">
    <property type="entry name" value="ABC TRANSPORTER PERMEASE PROTEIN MG189-RELATED"/>
    <property type="match status" value="1"/>
</dbReference>
<keyword evidence="2 7" id="KW-0813">Transport</keyword>
<sequence length="290" mass="32569">MPSTSPTAAKASAPRTSRGRQHDWPKHIILLGLIAIELFPLYMMFQVSFKDTSTFLQQPWLPLPISEWNWGNWAFGIKLIAPYLANTVFVATCTTFGTFFFALLGAYFFARAKLPGKEFLWVLFLILLIMPGVGTFVPVFMLLKSMHLLNTLSALILLGVAGGQVFNVFILRHFIEDLPKDLFEAAEMDGASHFQRMVNIVIPMAAPIIGTLSIFSFMGGWNDFMMPLIILRDQELFTLGVGLIYLEGEYVKPWGQIMATYFISSIPLIIILLFTMKFFVRSFSAGAVKG</sequence>
<dbReference type="OrthoDB" id="187395at2"/>
<protein>
    <submittedName>
        <fullName evidence="10">ABC transporter permease</fullName>
    </submittedName>
</protein>
<dbReference type="RefSeq" id="WP_068628361.1">
    <property type="nucleotide sequence ID" value="NZ_LSZQ01000011.1"/>
</dbReference>
<evidence type="ECO:0000256" key="2">
    <source>
        <dbReference type="ARBA" id="ARBA00022448"/>
    </source>
</evidence>
<dbReference type="Pfam" id="PF00528">
    <property type="entry name" value="BPD_transp_1"/>
    <property type="match status" value="1"/>
</dbReference>
<evidence type="ECO:0000256" key="3">
    <source>
        <dbReference type="ARBA" id="ARBA00022475"/>
    </source>
</evidence>
<keyword evidence="5 7" id="KW-1133">Transmembrane helix</keyword>
<feature type="region of interest" description="Disordered" evidence="8">
    <location>
        <begin position="1"/>
        <end position="20"/>
    </location>
</feature>
<evidence type="ECO:0000313" key="10">
    <source>
        <dbReference type="EMBL" id="KXU37869.1"/>
    </source>
</evidence>
<dbReference type="Proteomes" id="UP000070058">
    <property type="component" value="Unassembled WGS sequence"/>
</dbReference>
<name>A0A139STF3_9BACT</name>
<comment type="caution">
    <text evidence="10">The sequence shown here is derived from an EMBL/GenBank/DDBJ whole genome shotgun (WGS) entry which is preliminary data.</text>
</comment>
<accession>A0A139STF3</accession>
<dbReference type="AlphaFoldDB" id="A0A139STF3"/>
<dbReference type="PROSITE" id="PS50928">
    <property type="entry name" value="ABC_TM1"/>
    <property type="match status" value="1"/>
</dbReference>
<evidence type="ECO:0000259" key="9">
    <source>
        <dbReference type="PROSITE" id="PS50928"/>
    </source>
</evidence>
<dbReference type="SUPFAM" id="SSF161098">
    <property type="entry name" value="MetI-like"/>
    <property type="match status" value="1"/>
</dbReference>
<feature type="transmembrane region" description="Helical" evidence="7">
    <location>
        <begin position="196"/>
        <end position="218"/>
    </location>
</feature>